<comment type="caution">
    <text evidence="2">The sequence shown here is derived from an EMBL/GenBank/DDBJ whole genome shotgun (WGS) entry which is preliminary data.</text>
</comment>
<name>W9VH28_9GAMM</name>
<dbReference type="EMBL" id="AONC01000027">
    <property type="protein sequence ID" value="EXJ15327.1"/>
    <property type="molecule type" value="Genomic_DNA"/>
</dbReference>
<protein>
    <submittedName>
        <fullName evidence="2">Uncharacterized protein</fullName>
    </submittedName>
</protein>
<gene>
    <name evidence="2" type="ORF">D779_1423</name>
</gene>
<evidence type="ECO:0000313" key="3">
    <source>
        <dbReference type="Proteomes" id="UP000019460"/>
    </source>
</evidence>
<dbReference type="Proteomes" id="UP000019460">
    <property type="component" value="Unassembled WGS sequence"/>
</dbReference>
<dbReference type="STRING" id="1249627.D779_1423"/>
<evidence type="ECO:0000256" key="1">
    <source>
        <dbReference type="SAM" id="MobiDB-lite"/>
    </source>
</evidence>
<sequence>MARSTPRSAASAVGSVIRIPGRGLHRLKEIGRPPTLSTGFERSPDRILVGPPALALGERPKTIGTGFIAESRGRLERRILAKAIALSSPGPARERLDGARAGCIVIPGKTRPAPLPRRPGTKPIGPGRRRIIGSRGGIPAGVGATESVSISGRPMVSVPVPARDALGETSQGPDPETDSARQEAEAPLTSGPRNQ</sequence>
<evidence type="ECO:0000313" key="2">
    <source>
        <dbReference type="EMBL" id="EXJ15327.1"/>
    </source>
</evidence>
<proteinExistence type="predicted"/>
<organism evidence="2 3">
    <name type="scientific">Imhoffiella purpurea</name>
    <dbReference type="NCBI Taxonomy" id="1249627"/>
    <lineage>
        <taxon>Bacteria</taxon>
        <taxon>Pseudomonadati</taxon>
        <taxon>Pseudomonadota</taxon>
        <taxon>Gammaproteobacteria</taxon>
        <taxon>Chromatiales</taxon>
        <taxon>Chromatiaceae</taxon>
        <taxon>Imhoffiella</taxon>
    </lineage>
</organism>
<reference evidence="2 3" key="1">
    <citation type="submission" date="2012-11" db="EMBL/GenBank/DDBJ databases">
        <title>Genome assembly of Thiorhodococcus sp. AK35.</title>
        <authorList>
            <person name="Nupur N."/>
            <person name="Khatri I."/>
            <person name="Subramanian S."/>
            <person name="Pinnaka A."/>
        </authorList>
    </citation>
    <scope>NUCLEOTIDE SEQUENCE [LARGE SCALE GENOMIC DNA]</scope>
    <source>
        <strain evidence="2 3">AK35</strain>
    </source>
</reference>
<dbReference type="AlphaFoldDB" id="W9VH28"/>
<keyword evidence="3" id="KW-1185">Reference proteome</keyword>
<accession>W9VH28</accession>
<feature type="region of interest" description="Disordered" evidence="1">
    <location>
        <begin position="106"/>
        <end position="195"/>
    </location>
</feature>